<gene>
    <name evidence="4" type="ORF">CLV30_103154</name>
</gene>
<name>A0A2P8E938_9ACTN</name>
<dbReference type="InterPro" id="IPR016181">
    <property type="entry name" value="Acyl_CoA_acyltransferase"/>
</dbReference>
<keyword evidence="5" id="KW-1185">Reference proteome</keyword>
<dbReference type="GO" id="GO:0016747">
    <property type="term" value="F:acyltransferase activity, transferring groups other than amino-acyl groups"/>
    <property type="evidence" value="ECO:0007669"/>
    <property type="project" value="InterPro"/>
</dbReference>
<accession>A0A2P8E938</accession>
<evidence type="ECO:0000256" key="1">
    <source>
        <dbReference type="ARBA" id="ARBA00022679"/>
    </source>
</evidence>
<dbReference type="PANTHER" id="PTHR43877">
    <property type="entry name" value="AMINOALKYLPHOSPHONATE N-ACETYLTRANSFERASE-RELATED-RELATED"/>
    <property type="match status" value="1"/>
</dbReference>
<dbReference type="PROSITE" id="PS51186">
    <property type="entry name" value="GNAT"/>
    <property type="match status" value="1"/>
</dbReference>
<dbReference type="PANTHER" id="PTHR43877:SF2">
    <property type="entry name" value="AMINOALKYLPHOSPHONATE N-ACETYLTRANSFERASE-RELATED"/>
    <property type="match status" value="1"/>
</dbReference>
<dbReference type="AlphaFoldDB" id="A0A2P8E938"/>
<dbReference type="Pfam" id="PF00583">
    <property type="entry name" value="Acetyltransf_1"/>
    <property type="match status" value="1"/>
</dbReference>
<keyword evidence="1 4" id="KW-0808">Transferase</keyword>
<dbReference type="InterPro" id="IPR000182">
    <property type="entry name" value="GNAT_dom"/>
</dbReference>
<evidence type="ECO:0000313" key="5">
    <source>
        <dbReference type="Proteomes" id="UP000243528"/>
    </source>
</evidence>
<dbReference type="Gene3D" id="3.40.630.30">
    <property type="match status" value="1"/>
</dbReference>
<feature type="domain" description="N-acetyltransferase" evidence="3">
    <location>
        <begin position="7"/>
        <end position="220"/>
    </location>
</feature>
<dbReference type="EMBL" id="PYGE01000003">
    <property type="protein sequence ID" value="PSL06000.1"/>
    <property type="molecule type" value="Genomic_DNA"/>
</dbReference>
<sequence length="227" mass="24489">MGTAFVADVVTARDEHLDHTGALHAAELPHGLFPLLGVRFVRRWHRAHLRSPHGVVLVAMHDGVPVGFLVGTADRHANVSWIIEHHRRELIAAGVRALARRPALALWFVRSRGPRYARRLLGRRASARVAAPGRLPEAPFAPVAVLEAVVVAPGARGHGVASALVRAYLEIVADAGVRRAELVTKAGSAGAAGFYERTGWHRVGSHVDRDGDDVLTYRIDPFAAASQ</sequence>
<dbReference type="RefSeq" id="WP_106536228.1">
    <property type="nucleotide sequence ID" value="NZ_ML142901.1"/>
</dbReference>
<dbReference type="InterPro" id="IPR050832">
    <property type="entry name" value="Bact_Acetyltransf"/>
</dbReference>
<dbReference type="Proteomes" id="UP000243528">
    <property type="component" value="Unassembled WGS sequence"/>
</dbReference>
<evidence type="ECO:0000259" key="3">
    <source>
        <dbReference type="PROSITE" id="PS51186"/>
    </source>
</evidence>
<comment type="caution">
    <text evidence="4">The sequence shown here is derived from an EMBL/GenBank/DDBJ whole genome shotgun (WGS) entry which is preliminary data.</text>
</comment>
<proteinExistence type="predicted"/>
<dbReference type="SUPFAM" id="SSF55729">
    <property type="entry name" value="Acyl-CoA N-acyltransferases (Nat)"/>
    <property type="match status" value="1"/>
</dbReference>
<dbReference type="OrthoDB" id="3576548at2"/>
<keyword evidence="2" id="KW-0012">Acyltransferase</keyword>
<evidence type="ECO:0000256" key="2">
    <source>
        <dbReference type="ARBA" id="ARBA00023315"/>
    </source>
</evidence>
<organism evidence="4 5">
    <name type="scientific">Haloactinopolyspora alba</name>
    <dbReference type="NCBI Taxonomy" id="648780"/>
    <lineage>
        <taxon>Bacteria</taxon>
        <taxon>Bacillati</taxon>
        <taxon>Actinomycetota</taxon>
        <taxon>Actinomycetes</taxon>
        <taxon>Jiangellales</taxon>
        <taxon>Jiangellaceae</taxon>
        <taxon>Haloactinopolyspora</taxon>
    </lineage>
</organism>
<reference evidence="4 5" key="1">
    <citation type="submission" date="2018-03" db="EMBL/GenBank/DDBJ databases">
        <title>Genomic Encyclopedia of Archaeal and Bacterial Type Strains, Phase II (KMG-II): from individual species to whole genera.</title>
        <authorList>
            <person name="Goeker M."/>
        </authorList>
    </citation>
    <scope>NUCLEOTIDE SEQUENCE [LARGE SCALE GENOMIC DNA]</scope>
    <source>
        <strain evidence="4 5">DSM 45211</strain>
    </source>
</reference>
<evidence type="ECO:0000313" key="4">
    <source>
        <dbReference type="EMBL" id="PSL06000.1"/>
    </source>
</evidence>
<protein>
    <submittedName>
        <fullName evidence="4">Acetyltransferase (GNAT) family protein</fullName>
    </submittedName>
</protein>